<sequence>MKCIYLKIGGNNYVPVVAVESEKTKREKTINKTFHSNQKHQSLPKVSKTDDIVTVMKVDTLPEDKTELIYGSASGPRRPTETSTDWNFTEFDLLDLFSGPPSSSN</sequence>
<dbReference type="AlphaFoldDB" id="A0A834CA83"/>
<protein>
    <submittedName>
        <fullName evidence="1">Uncharacterized protein</fullName>
    </submittedName>
</protein>
<accession>A0A834CA83</accession>
<dbReference type="Proteomes" id="UP000646548">
    <property type="component" value="Unassembled WGS sequence"/>
</dbReference>
<dbReference type="EMBL" id="WKFB01000277">
    <property type="protein sequence ID" value="KAF6728572.1"/>
    <property type="molecule type" value="Genomic_DNA"/>
</dbReference>
<comment type="caution">
    <text evidence="1">The sequence shown here is derived from an EMBL/GenBank/DDBJ whole genome shotgun (WGS) entry which is preliminary data.</text>
</comment>
<reference evidence="1" key="1">
    <citation type="journal article" name="BMC Genomics">
        <title>Long-read sequencing and de novo genome assembly of marine medaka (Oryzias melastigma).</title>
        <authorList>
            <person name="Liang P."/>
            <person name="Saqib H.S.A."/>
            <person name="Ni X."/>
            <person name="Shen Y."/>
        </authorList>
    </citation>
    <scope>NUCLEOTIDE SEQUENCE</scope>
    <source>
        <strain evidence="1">Bigg-433</strain>
    </source>
</reference>
<evidence type="ECO:0000313" key="2">
    <source>
        <dbReference type="Proteomes" id="UP000646548"/>
    </source>
</evidence>
<proteinExistence type="predicted"/>
<evidence type="ECO:0000313" key="1">
    <source>
        <dbReference type="EMBL" id="KAF6728572.1"/>
    </source>
</evidence>
<organism evidence="1 2">
    <name type="scientific">Oryzias melastigma</name>
    <name type="common">Marine medaka</name>
    <dbReference type="NCBI Taxonomy" id="30732"/>
    <lineage>
        <taxon>Eukaryota</taxon>
        <taxon>Metazoa</taxon>
        <taxon>Chordata</taxon>
        <taxon>Craniata</taxon>
        <taxon>Vertebrata</taxon>
        <taxon>Euteleostomi</taxon>
        <taxon>Actinopterygii</taxon>
        <taxon>Neopterygii</taxon>
        <taxon>Teleostei</taxon>
        <taxon>Neoteleostei</taxon>
        <taxon>Acanthomorphata</taxon>
        <taxon>Ovalentaria</taxon>
        <taxon>Atherinomorphae</taxon>
        <taxon>Beloniformes</taxon>
        <taxon>Adrianichthyidae</taxon>
        <taxon>Oryziinae</taxon>
        <taxon>Oryzias</taxon>
    </lineage>
</organism>
<name>A0A834CA83_ORYME</name>
<gene>
    <name evidence="1" type="ORF">FQA47_025561</name>
</gene>